<evidence type="ECO:0000313" key="3">
    <source>
        <dbReference type="Proteomes" id="UP001233172"/>
    </source>
</evidence>
<feature type="compositionally biased region" description="Acidic residues" evidence="1">
    <location>
        <begin position="291"/>
        <end position="308"/>
    </location>
</feature>
<protein>
    <submittedName>
        <fullName evidence="2">THUMP domain-containing protein 1</fullName>
    </submittedName>
</protein>
<accession>A0AAD8EYH8</accession>
<organism evidence="2 3">
    <name type="scientific">Biomphalaria pfeifferi</name>
    <name type="common">Bloodfluke planorb</name>
    <name type="synonym">Freshwater snail</name>
    <dbReference type="NCBI Taxonomy" id="112525"/>
    <lineage>
        <taxon>Eukaryota</taxon>
        <taxon>Metazoa</taxon>
        <taxon>Spiralia</taxon>
        <taxon>Lophotrochozoa</taxon>
        <taxon>Mollusca</taxon>
        <taxon>Gastropoda</taxon>
        <taxon>Heterobranchia</taxon>
        <taxon>Euthyneura</taxon>
        <taxon>Panpulmonata</taxon>
        <taxon>Hygrophila</taxon>
        <taxon>Lymnaeoidea</taxon>
        <taxon>Planorbidae</taxon>
        <taxon>Biomphalaria</taxon>
    </lineage>
</organism>
<sequence length="333" mass="38130">MPLELCEIDPRRQVLGPGDKGFLISLTKSKWSKPAGAEIIKVFKMFAPKYYEYKCPEEAKNKKSSNDKDNCCGIQFIQRELVYNNCGFVASNLEDPAEFAHFVFAKISEQRFDAYKTSKAIRVMPVEAVCEAKARAVEAAILPSVLKKLGQTQDALRFSLIFRGHSTVNSLPQPEAKAVIRNCIWSVNPNCVQCIKYQDYAVLMHMLPPVFLVGVCKDFQRLGGYNTWTARQGPDLTDLGEDSEDEISDDPELEEDDEKKRKLRIKRKRRADKAGLKTLESSLKKSTEKTEQEEEHNDDDHDEDDQDHYEEHIDGNLKEENWDEPQDNDHSQH</sequence>
<gene>
    <name evidence="2" type="ORF">Bpfe_027149</name>
</gene>
<comment type="caution">
    <text evidence="2">The sequence shown here is derived from an EMBL/GenBank/DDBJ whole genome shotgun (WGS) entry which is preliminary data.</text>
</comment>
<feature type="compositionally biased region" description="Basic residues" evidence="1">
    <location>
        <begin position="261"/>
        <end position="271"/>
    </location>
</feature>
<dbReference type="EMBL" id="JASAOG010000217">
    <property type="protein sequence ID" value="KAK0043414.1"/>
    <property type="molecule type" value="Genomic_DNA"/>
</dbReference>
<reference evidence="2" key="1">
    <citation type="journal article" date="2023" name="PLoS Negl. Trop. Dis.">
        <title>A genome sequence for Biomphalaria pfeifferi, the major vector snail for the human-infecting parasite Schistosoma mansoni.</title>
        <authorList>
            <person name="Bu L."/>
            <person name="Lu L."/>
            <person name="Laidemitt M.R."/>
            <person name="Zhang S.M."/>
            <person name="Mutuku M."/>
            <person name="Mkoji G."/>
            <person name="Steinauer M."/>
            <person name="Loker E.S."/>
        </authorList>
    </citation>
    <scope>NUCLEOTIDE SEQUENCE</scope>
    <source>
        <strain evidence="2">KasaAsao</strain>
    </source>
</reference>
<evidence type="ECO:0000313" key="2">
    <source>
        <dbReference type="EMBL" id="KAK0043414.1"/>
    </source>
</evidence>
<keyword evidence="3" id="KW-1185">Reference proteome</keyword>
<dbReference type="AlphaFoldDB" id="A0AAD8EYH8"/>
<proteinExistence type="predicted"/>
<reference evidence="2" key="2">
    <citation type="submission" date="2023-04" db="EMBL/GenBank/DDBJ databases">
        <authorList>
            <person name="Bu L."/>
            <person name="Lu L."/>
            <person name="Laidemitt M.R."/>
            <person name="Zhang S.M."/>
            <person name="Mutuku M."/>
            <person name="Mkoji G."/>
            <person name="Steinauer M."/>
            <person name="Loker E.S."/>
        </authorList>
    </citation>
    <scope>NUCLEOTIDE SEQUENCE</scope>
    <source>
        <strain evidence="2">KasaAsao</strain>
        <tissue evidence="2">Whole Snail</tissue>
    </source>
</reference>
<name>A0AAD8EYH8_BIOPF</name>
<feature type="region of interest" description="Disordered" evidence="1">
    <location>
        <begin position="230"/>
        <end position="333"/>
    </location>
</feature>
<feature type="compositionally biased region" description="Acidic residues" evidence="1">
    <location>
        <begin position="238"/>
        <end position="257"/>
    </location>
</feature>
<evidence type="ECO:0000256" key="1">
    <source>
        <dbReference type="SAM" id="MobiDB-lite"/>
    </source>
</evidence>
<feature type="compositionally biased region" description="Basic and acidic residues" evidence="1">
    <location>
        <begin position="309"/>
        <end position="320"/>
    </location>
</feature>
<dbReference type="Proteomes" id="UP001233172">
    <property type="component" value="Unassembled WGS sequence"/>
</dbReference>